<proteinExistence type="predicted"/>
<dbReference type="OrthoDB" id="3913322at2759"/>
<dbReference type="Pfam" id="PF19271">
    <property type="entry name" value="Nis1"/>
    <property type="match status" value="1"/>
</dbReference>
<feature type="signal peptide" evidence="1">
    <location>
        <begin position="1"/>
        <end position="18"/>
    </location>
</feature>
<feature type="chain" id="PRO_5040352904" evidence="1">
    <location>
        <begin position="19"/>
        <end position="151"/>
    </location>
</feature>
<gene>
    <name evidence="2" type="ORF">P171DRAFT_109422</name>
</gene>
<keyword evidence="1" id="KW-0732">Signal</keyword>
<comment type="caution">
    <text evidence="2">The sequence shown here is derived from an EMBL/GenBank/DDBJ whole genome shotgun (WGS) entry which is preliminary data.</text>
</comment>
<dbReference type="AlphaFoldDB" id="A0A9P4P9B0"/>
<sequence>MRTTTLLTTLASATLTTARLTGIAAPSTLTLSQPFNLTLVTENYIQSVADISIAWGYQPAPGYPFSLGAYPSSEYLGPNKSNQLDNVTISTTAPAGLKEWSGKEVVLSASLFSLYGASAGPSVTNFNVTVKVGEEVSEDLVSSEGYYTGTS</sequence>
<dbReference type="InterPro" id="IPR045469">
    <property type="entry name" value="Nis1"/>
</dbReference>
<dbReference type="EMBL" id="MU001508">
    <property type="protein sequence ID" value="KAF2439697.1"/>
    <property type="molecule type" value="Genomic_DNA"/>
</dbReference>
<accession>A0A9P4P9B0</accession>
<evidence type="ECO:0000256" key="1">
    <source>
        <dbReference type="SAM" id="SignalP"/>
    </source>
</evidence>
<organism evidence="2 3">
    <name type="scientific">Karstenula rhodostoma CBS 690.94</name>
    <dbReference type="NCBI Taxonomy" id="1392251"/>
    <lineage>
        <taxon>Eukaryota</taxon>
        <taxon>Fungi</taxon>
        <taxon>Dikarya</taxon>
        <taxon>Ascomycota</taxon>
        <taxon>Pezizomycotina</taxon>
        <taxon>Dothideomycetes</taxon>
        <taxon>Pleosporomycetidae</taxon>
        <taxon>Pleosporales</taxon>
        <taxon>Massarineae</taxon>
        <taxon>Didymosphaeriaceae</taxon>
        <taxon>Karstenula</taxon>
    </lineage>
</organism>
<protein>
    <submittedName>
        <fullName evidence="2">Uncharacterized protein</fullName>
    </submittedName>
</protein>
<dbReference type="Proteomes" id="UP000799764">
    <property type="component" value="Unassembled WGS sequence"/>
</dbReference>
<name>A0A9P4P9B0_9PLEO</name>
<evidence type="ECO:0000313" key="2">
    <source>
        <dbReference type="EMBL" id="KAF2439697.1"/>
    </source>
</evidence>
<keyword evidence="3" id="KW-1185">Reference proteome</keyword>
<reference evidence="2" key="1">
    <citation type="journal article" date="2020" name="Stud. Mycol.">
        <title>101 Dothideomycetes genomes: a test case for predicting lifestyles and emergence of pathogens.</title>
        <authorList>
            <person name="Haridas S."/>
            <person name="Albert R."/>
            <person name="Binder M."/>
            <person name="Bloem J."/>
            <person name="Labutti K."/>
            <person name="Salamov A."/>
            <person name="Andreopoulos B."/>
            <person name="Baker S."/>
            <person name="Barry K."/>
            <person name="Bills G."/>
            <person name="Bluhm B."/>
            <person name="Cannon C."/>
            <person name="Castanera R."/>
            <person name="Culley D."/>
            <person name="Daum C."/>
            <person name="Ezra D."/>
            <person name="Gonzalez J."/>
            <person name="Henrissat B."/>
            <person name="Kuo A."/>
            <person name="Liang C."/>
            <person name="Lipzen A."/>
            <person name="Lutzoni F."/>
            <person name="Magnuson J."/>
            <person name="Mondo S."/>
            <person name="Nolan M."/>
            <person name="Ohm R."/>
            <person name="Pangilinan J."/>
            <person name="Park H.-J."/>
            <person name="Ramirez L."/>
            <person name="Alfaro M."/>
            <person name="Sun H."/>
            <person name="Tritt A."/>
            <person name="Yoshinaga Y."/>
            <person name="Zwiers L.-H."/>
            <person name="Turgeon B."/>
            <person name="Goodwin S."/>
            <person name="Spatafora J."/>
            <person name="Crous P."/>
            <person name="Grigoriev I."/>
        </authorList>
    </citation>
    <scope>NUCLEOTIDE SEQUENCE</scope>
    <source>
        <strain evidence="2">CBS 690.94</strain>
    </source>
</reference>
<evidence type="ECO:0000313" key="3">
    <source>
        <dbReference type="Proteomes" id="UP000799764"/>
    </source>
</evidence>